<keyword evidence="1" id="KW-1133">Transmembrane helix</keyword>
<dbReference type="Proteomes" id="UP001596292">
    <property type="component" value="Unassembled WGS sequence"/>
</dbReference>
<reference evidence="4" key="1">
    <citation type="journal article" date="2019" name="Int. J. Syst. Evol. Microbiol.">
        <title>The Global Catalogue of Microorganisms (GCM) 10K type strain sequencing project: providing services to taxonomists for standard genome sequencing and annotation.</title>
        <authorList>
            <consortium name="The Broad Institute Genomics Platform"/>
            <consortium name="The Broad Institute Genome Sequencing Center for Infectious Disease"/>
            <person name="Wu L."/>
            <person name="Ma J."/>
        </authorList>
    </citation>
    <scope>NUCLEOTIDE SEQUENCE [LARGE SCALE GENOMIC DNA]</scope>
    <source>
        <strain evidence="4">CCUG 48316</strain>
    </source>
</reference>
<evidence type="ECO:0000259" key="2">
    <source>
        <dbReference type="Pfam" id="PF03779"/>
    </source>
</evidence>
<feature type="transmembrane region" description="Helical" evidence="1">
    <location>
        <begin position="88"/>
        <end position="110"/>
    </location>
</feature>
<protein>
    <submittedName>
        <fullName evidence="3">SPW repeat protein</fullName>
    </submittedName>
</protein>
<keyword evidence="4" id="KW-1185">Reference proteome</keyword>
<dbReference type="RefSeq" id="WP_378967360.1">
    <property type="nucleotide sequence ID" value="NZ_JBHSWN010000001.1"/>
</dbReference>
<organism evidence="3 4">
    <name type="scientific">Methylobacterium komagatae</name>
    <dbReference type="NCBI Taxonomy" id="374425"/>
    <lineage>
        <taxon>Bacteria</taxon>
        <taxon>Pseudomonadati</taxon>
        <taxon>Pseudomonadota</taxon>
        <taxon>Alphaproteobacteria</taxon>
        <taxon>Hyphomicrobiales</taxon>
        <taxon>Methylobacteriaceae</taxon>
        <taxon>Methylobacterium</taxon>
    </lineage>
</organism>
<feature type="domain" description="SPW repeat-containing integral membrane" evidence="2">
    <location>
        <begin position="14"/>
        <end position="105"/>
    </location>
</feature>
<evidence type="ECO:0000313" key="4">
    <source>
        <dbReference type="Proteomes" id="UP001596292"/>
    </source>
</evidence>
<evidence type="ECO:0000256" key="1">
    <source>
        <dbReference type="SAM" id="Phobius"/>
    </source>
</evidence>
<feature type="transmembrane region" description="Helical" evidence="1">
    <location>
        <begin position="42"/>
        <end position="58"/>
    </location>
</feature>
<dbReference type="EMBL" id="JBHSWN010000001">
    <property type="protein sequence ID" value="MFC6788896.1"/>
    <property type="molecule type" value="Genomic_DNA"/>
</dbReference>
<evidence type="ECO:0000313" key="3">
    <source>
        <dbReference type="EMBL" id="MFC6788896.1"/>
    </source>
</evidence>
<feature type="transmembrane region" description="Helical" evidence="1">
    <location>
        <begin position="12"/>
        <end position="30"/>
    </location>
</feature>
<keyword evidence="1" id="KW-0472">Membrane</keyword>
<gene>
    <name evidence="3" type="ORF">ACFQE0_04200</name>
</gene>
<proteinExistence type="predicted"/>
<dbReference type="Pfam" id="PF03779">
    <property type="entry name" value="SPW"/>
    <property type="match status" value="1"/>
</dbReference>
<comment type="caution">
    <text evidence="3">The sequence shown here is derived from an EMBL/GenBank/DDBJ whole genome shotgun (WGS) entry which is preliminary data.</text>
</comment>
<dbReference type="InterPro" id="IPR005530">
    <property type="entry name" value="SPW"/>
</dbReference>
<keyword evidence="1" id="KW-0812">Transmembrane</keyword>
<accession>A0ABW2BG21</accession>
<sequence>MRAANDLEDLFLSVWSLMLGAALIAAPWYLGYTAERAPCWNAWASGGAVAFLSLLALIRVHDWLEYLTAALGLWLCAAPWALDFETTVAPAWSHVGFGLSLMIAAGCELWRLREARASRTV</sequence>
<name>A0ABW2BG21_9HYPH</name>